<dbReference type="Gene3D" id="3.30.70.1320">
    <property type="entry name" value="Multidrug efflux transporter AcrB pore domain like"/>
    <property type="match status" value="1"/>
</dbReference>
<keyword evidence="12" id="KW-1185">Reference proteome</keyword>
<feature type="transmembrane region" description="Helical" evidence="9">
    <location>
        <begin position="439"/>
        <end position="459"/>
    </location>
</feature>
<comment type="caution">
    <text evidence="11">The sequence shown here is derived from an EMBL/GenBank/DDBJ whole genome shotgun (WGS) entry which is preliminary data.</text>
</comment>
<feature type="transmembrane region" description="Helical" evidence="9">
    <location>
        <begin position="875"/>
        <end position="897"/>
    </location>
</feature>
<keyword evidence="3 9" id="KW-0813">Transport</keyword>
<evidence type="ECO:0000313" key="11">
    <source>
        <dbReference type="EMBL" id="GIZ53030.1"/>
    </source>
</evidence>
<dbReference type="PANTHER" id="PTHR32063">
    <property type="match status" value="1"/>
</dbReference>
<feature type="transmembrane region" description="Helical" evidence="9">
    <location>
        <begin position="341"/>
        <end position="361"/>
    </location>
</feature>
<dbReference type="RefSeq" id="WP_220809456.1">
    <property type="nucleotide sequence ID" value="NZ_BPMK01000014.1"/>
</dbReference>
<evidence type="ECO:0000256" key="9">
    <source>
        <dbReference type="RuleBase" id="RU364070"/>
    </source>
</evidence>
<dbReference type="Pfam" id="PF00873">
    <property type="entry name" value="ACR_tran"/>
    <property type="match status" value="1"/>
</dbReference>
<evidence type="ECO:0000256" key="5">
    <source>
        <dbReference type="ARBA" id="ARBA00022519"/>
    </source>
</evidence>
<keyword evidence="4" id="KW-1003">Cell membrane</keyword>
<dbReference type="NCBIfam" id="TIGR00915">
    <property type="entry name" value="2A0602"/>
    <property type="match status" value="1"/>
</dbReference>
<evidence type="ECO:0000256" key="3">
    <source>
        <dbReference type="ARBA" id="ARBA00022448"/>
    </source>
</evidence>
<name>A0ABQ4Q895_9BURK</name>
<feature type="transmembrane region" description="Helical" evidence="9">
    <location>
        <begin position="396"/>
        <end position="418"/>
    </location>
</feature>
<dbReference type="SUPFAM" id="SSF82714">
    <property type="entry name" value="Multidrug efflux transporter AcrB TolC docking domain, DN and DC subdomains"/>
    <property type="match status" value="2"/>
</dbReference>
<feature type="transmembrane region" description="Helical" evidence="9">
    <location>
        <begin position="904"/>
        <end position="926"/>
    </location>
</feature>
<evidence type="ECO:0000256" key="7">
    <source>
        <dbReference type="ARBA" id="ARBA00022989"/>
    </source>
</evidence>
<feature type="transmembrane region" description="Helical" evidence="9">
    <location>
        <begin position="1009"/>
        <end position="1035"/>
    </location>
</feature>
<comment type="subcellular location">
    <subcellularLocation>
        <location evidence="1 9">Cell inner membrane</location>
        <topology evidence="1 9">Multi-pass membrane protein</topology>
    </subcellularLocation>
</comment>
<evidence type="ECO:0000256" key="4">
    <source>
        <dbReference type="ARBA" id="ARBA00022475"/>
    </source>
</evidence>
<dbReference type="InterPro" id="IPR000731">
    <property type="entry name" value="SSD"/>
</dbReference>
<dbReference type="Gene3D" id="3.30.2090.10">
    <property type="entry name" value="Multidrug efflux transporter AcrB TolC docking domain, DN and DC subdomains"/>
    <property type="match status" value="2"/>
</dbReference>
<dbReference type="SUPFAM" id="SSF82693">
    <property type="entry name" value="Multidrug efflux transporter AcrB pore domain, PN1, PN2, PC1 and PC2 subdomains"/>
    <property type="match status" value="4"/>
</dbReference>
<dbReference type="SUPFAM" id="SSF82866">
    <property type="entry name" value="Multidrug efflux transporter AcrB transmembrane domain"/>
    <property type="match status" value="2"/>
</dbReference>
<feature type="transmembrane region" description="Helical" evidence="9">
    <location>
        <begin position="471"/>
        <end position="498"/>
    </location>
</feature>
<gene>
    <name evidence="11" type="ORF">NCCP691_30440</name>
</gene>
<dbReference type="PRINTS" id="PR00702">
    <property type="entry name" value="ACRIFLAVINRP"/>
</dbReference>
<feature type="transmembrane region" description="Helical" evidence="9">
    <location>
        <begin position="368"/>
        <end position="390"/>
    </location>
</feature>
<keyword evidence="8 9" id="KW-0472">Membrane</keyword>
<dbReference type="PROSITE" id="PS50156">
    <property type="entry name" value="SSD"/>
    <property type="match status" value="1"/>
</dbReference>
<organism evidence="11 12">
    <name type="scientific">Noviherbaspirillum aridicola</name>
    <dbReference type="NCBI Taxonomy" id="2849687"/>
    <lineage>
        <taxon>Bacteria</taxon>
        <taxon>Pseudomonadati</taxon>
        <taxon>Pseudomonadota</taxon>
        <taxon>Betaproteobacteria</taxon>
        <taxon>Burkholderiales</taxon>
        <taxon>Oxalobacteraceae</taxon>
        <taxon>Noviherbaspirillum</taxon>
    </lineage>
</organism>
<feature type="transmembrane region" description="Helical" evidence="9">
    <location>
        <begin position="932"/>
        <end position="955"/>
    </location>
</feature>
<proteinExistence type="inferred from homology"/>
<dbReference type="Proteomes" id="UP000887222">
    <property type="component" value="Unassembled WGS sequence"/>
</dbReference>
<evidence type="ECO:0000256" key="2">
    <source>
        <dbReference type="ARBA" id="ARBA00010942"/>
    </source>
</evidence>
<dbReference type="InterPro" id="IPR004764">
    <property type="entry name" value="MdtF-like"/>
</dbReference>
<keyword evidence="5 9" id="KW-0997">Cell inner membrane</keyword>
<evidence type="ECO:0000313" key="12">
    <source>
        <dbReference type="Proteomes" id="UP000887222"/>
    </source>
</evidence>
<reference evidence="11 12" key="1">
    <citation type="journal article" date="2022" name="Int. J. Syst. Evol. Microbiol.">
        <title>Noviherbaspirillum aridicola sp. nov., isolated from an arid soil in Pakistan.</title>
        <authorList>
            <person name="Khan I.U."/>
            <person name="Saqib M."/>
            <person name="Amin A."/>
            <person name="Hussain F."/>
            <person name="Li L."/>
            <person name="Liu Y.H."/>
            <person name="Fang B.Z."/>
            <person name="Ahmed I."/>
            <person name="Li W.J."/>
        </authorList>
    </citation>
    <scope>NUCLEOTIDE SEQUENCE [LARGE SCALE GENOMIC DNA]</scope>
    <source>
        <strain evidence="11 12">NCCP-691</strain>
    </source>
</reference>
<evidence type="ECO:0000256" key="6">
    <source>
        <dbReference type="ARBA" id="ARBA00022692"/>
    </source>
</evidence>
<sequence length="1060" mass="114653">MNFSRFFIDRPIFAAVLSILIFVAGVLALFRLPVSEYPDVVPPSVVVRAQYPGANPKVISETVAAPLEEQINGVEGMLYMSSQATSDGALALTVTFKIGTDVEQAETAVQNRVQRALPRLPEEVRQIGVTTAKSSPNLTMVVHLSSPNGRYDDVYLRNYAVLNIKDQLQRIPGMGEVLLFGAGDYAMRVWLDPQKVAARNLTASDVVAAIREQNVQVAAGVIGQSPSKHAEFQLTVNTQGRLKSEEEFGDIIVRTGSDGSVTRLRDVARLELGSSDYALRSLLNNQSAAAIAIFEAPQANALQLSSDVRAKMEELSRDFPEGVAYNVVYDPTQFVRESIKAVVKTLLEAIALVVLVVIVFLQTWRASIIPLVAVPVSIVGTFAVLMAFGFSINTLSLFGLVLAIGIVVDDAIVVVENVERNIYNGLSPRDATVQAMKEVSGPIIAIALVLCAVFVPIAFVSGLSGQFYRQFALTIAISTVISAFNSLTLSPALAAALLKPHDAPKDFLTRGMERVFGRFFNWFNRFFGRASQRYEGGVKAVLNRKAASLAVYALLSVAALLVFKAVPGGFVPGQDKQYLVGFAQLPDAASLDRTDAVIRRMSDIAKTVPGVKDAIAFPGLSINGFTNAPNAGIVFVGLDSFDKRTSSDLSGPAIAQQINARLGAIEDAFIMVFPPPPVNGLGTIGGFKLMVEDRANLGFDELYKAVQALQAKAWQTPELTGVFSSYQINVPQLFADIDRTKAKQLGVPLATIHQTLQINLGSLYVNDFNQFGRTYQVKVQADAPFRSQAEQIAQLKVRNDRGEMIPLSSLMRVSDSYGPDRVQRYNAYVSADINGAAAPGVSSGQAQAAMERIAREVLPKGISYEWTELTYQEILAGNTMIIVFPLCVLLVFLVLAAQYESWTLPLAVILIVPMSILCALLGVKLTGGDNNIFTQIALFVLVGLASKNAILIVEFARELEQHGRGVVQAALEACRLRLRPILMTSIAFIMGVVPLVFSSGAGAEMRQAMGIAVFAGMLGVTLFGLFLTPVFYVLLRGFDLRYRRKAPAPSAPESDPARIA</sequence>
<accession>A0ABQ4Q895</accession>
<keyword evidence="7 9" id="KW-1133">Transmembrane helix</keyword>
<evidence type="ECO:0000256" key="1">
    <source>
        <dbReference type="ARBA" id="ARBA00004429"/>
    </source>
</evidence>
<feature type="transmembrane region" description="Helical" evidence="9">
    <location>
        <begin position="976"/>
        <end position="997"/>
    </location>
</feature>
<dbReference type="EMBL" id="BPMK01000014">
    <property type="protein sequence ID" value="GIZ53030.1"/>
    <property type="molecule type" value="Genomic_DNA"/>
</dbReference>
<protein>
    <recommendedName>
        <fullName evidence="9">Efflux pump membrane transporter</fullName>
    </recommendedName>
</protein>
<evidence type="ECO:0000259" key="10">
    <source>
        <dbReference type="PROSITE" id="PS50156"/>
    </source>
</evidence>
<dbReference type="Gene3D" id="3.30.70.1440">
    <property type="entry name" value="Multidrug efflux transporter AcrB pore domain"/>
    <property type="match status" value="1"/>
</dbReference>
<dbReference type="Gene3D" id="1.20.1640.10">
    <property type="entry name" value="Multidrug efflux transporter AcrB transmembrane domain"/>
    <property type="match status" value="2"/>
</dbReference>
<dbReference type="PANTHER" id="PTHR32063:SF11">
    <property type="entry name" value="CATION OR DRUG EFFLUX SYSTEM PROTEIN"/>
    <property type="match status" value="1"/>
</dbReference>
<dbReference type="InterPro" id="IPR027463">
    <property type="entry name" value="AcrB_DN_DC_subdom"/>
</dbReference>
<dbReference type="NCBIfam" id="NF000282">
    <property type="entry name" value="RND_permease_1"/>
    <property type="match status" value="1"/>
</dbReference>
<dbReference type="Gene3D" id="3.30.70.1430">
    <property type="entry name" value="Multidrug efflux transporter AcrB pore domain"/>
    <property type="match status" value="2"/>
</dbReference>
<keyword evidence="6 9" id="KW-0812">Transmembrane</keyword>
<dbReference type="InterPro" id="IPR001036">
    <property type="entry name" value="Acrflvin-R"/>
</dbReference>
<evidence type="ECO:0000256" key="8">
    <source>
        <dbReference type="ARBA" id="ARBA00023136"/>
    </source>
</evidence>
<comment type="similarity">
    <text evidence="2 9">Belongs to the resistance-nodulation-cell division (RND) (TC 2.A.6) family.</text>
</comment>
<feature type="transmembrane region" description="Helical" evidence="9">
    <location>
        <begin position="549"/>
        <end position="570"/>
    </location>
</feature>
<feature type="transmembrane region" description="Helical" evidence="9">
    <location>
        <begin position="12"/>
        <end position="32"/>
    </location>
</feature>
<feature type="domain" description="SSD" evidence="10">
    <location>
        <begin position="367"/>
        <end position="496"/>
    </location>
</feature>